<accession>A0A6L8K9E4</accession>
<dbReference type="InterPro" id="IPR001444">
    <property type="entry name" value="Flag_bb_rod_N"/>
</dbReference>
<dbReference type="Pfam" id="PF22692">
    <property type="entry name" value="LlgE_F_G_D1"/>
    <property type="match status" value="1"/>
</dbReference>
<dbReference type="RefSeq" id="WP_161005960.1">
    <property type="nucleotide sequence ID" value="NZ_WWCN01000004.1"/>
</dbReference>
<dbReference type="SUPFAM" id="SSF117143">
    <property type="entry name" value="Flagellar hook protein flgE"/>
    <property type="match status" value="1"/>
</dbReference>
<evidence type="ECO:0000256" key="1">
    <source>
        <dbReference type="ARBA" id="ARBA00004117"/>
    </source>
</evidence>
<dbReference type="PANTHER" id="PTHR30435:SF18">
    <property type="entry name" value="FLAGELLAR BASAL-BODY ROD PROTEIN FLGF"/>
    <property type="match status" value="1"/>
</dbReference>
<evidence type="ECO:0000259" key="9">
    <source>
        <dbReference type="Pfam" id="PF22692"/>
    </source>
</evidence>
<dbReference type="Proteomes" id="UP000479335">
    <property type="component" value="Unassembled WGS sequence"/>
</dbReference>
<dbReference type="InterPro" id="IPR053967">
    <property type="entry name" value="LlgE_F_G-like_D1"/>
</dbReference>
<keyword evidence="10" id="KW-0966">Cell projection</keyword>
<comment type="subcellular location">
    <subcellularLocation>
        <location evidence="1 6">Bacterial flagellum basal body</location>
    </subcellularLocation>
</comment>
<keyword evidence="11" id="KW-1185">Reference proteome</keyword>
<evidence type="ECO:0000256" key="6">
    <source>
        <dbReference type="RuleBase" id="RU362116"/>
    </source>
</evidence>
<evidence type="ECO:0000256" key="2">
    <source>
        <dbReference type="ARBA" id="ARBA00009677"/>
    </source>
</evidence>
<sequence>MDALIYTAMSGAERALRGQQVHANNLANIDTGGFRANMELSAAQAVNGYGYDDRHMSQLQANSVSGKTGTMKSTGRELDVALSGSGYLAVQTANGEAYTRAGNMTLDETGTLRINGDVVLGEGGPITLPEYTKITVGNDGTVSIQAPGTTTMQVIDKLRLVKAEGSELTKNQQGLLVARDGNPLNTDPTVTLRSGYLEGSNVSAVEEMVSVMSLNRTFEIQMKLFSSTDSMTEAGNRLISGS</sequence>
<dbReference type="GO" id="GO:0071978">
    <property type="term" value="P:bacterial-type flagellum-dependent swarming motility"/>
    <property type="evidence" value="ECO:0007669"/>
    <property type="project" value="TreeGrafter"/>
</dbReference>
<dbReference type="PANTHER" id="PTHR30435">
    <property type="entry name" value="FLAGELLAR PROTEIN"/>
    <property type="match status" value="1"/>
</dbReference>
<dbReference type="Pfam" id="PF00460">
    <property type="entry name" value="Flg_bb_rod"/>
    <property type="match status" value="1"/>
</dbReference>
<evidence type="ECO:0000259" key="7">
    <source>
        <dbReference type="Pfam" id="PF00460"/>
    </source>
</evidence>
<evidence type="ECO:0000256" key="4">
    <source>
        <dbReference type="ARBA" id="ARBA00038560"/>
    </source>
</evidence>
<dbReference type="InterPro" id="IPR020013">
    <property type="entry name" value="Flagellar_FlgE/F/G"/>
</dbReference>
<evidence type="ECO:0000256" key="5">
    <source>
        <dbReference type="ARBA" id="ARBA00040228"/>
    </source>
</evidence>
<gene>
    <name evidence="10" type="ORF">GTP46_07285</name>
</gene>
<feature type="domain" description="Flagellar basal body rod protein N-terminal" evidence="7">
    <location>
        <begin position="5"/>
        <end position="35"/>
    </location>
</feature>
<dbReference type="GO" id="GO:0030694">
    <property type="term" value="C:bacterial-type flagellum basal body, rod"/>
    <property type="evidence" value="ECO:0007669"/>
    <property type="project" value="UniProtKB-UniRule"/>
</dbReference>
<reference evidence="10 11" key="1">
    <citation type="submission" date="2019-12" db="EMBL/GenBank/DDBJ databases">
        <title>Novel species isolated from a subtropical stream in China.</title>
        <authorList>
            <person name="Lu H."/>
        </authorList>
    </citation>
    <scope>NUCLEOTIDE SEQUENCE [LARGE SCALE GENOMIC DNA]</scope>
    <source>
        <strain evidence="10 11">FT135W</strain>
    </source>
</reference>
<name>A0A6L8K9E4_9BURK</name>
<dbReference type="EMBL" id="WWCN01000004">
    <property type="protein sequence ID" value="MYM22444.1"/>
    <property type="molecule type" value="Genomic_DNA"/>
</dbReference>
<comment type="subunit">
    <text evidence="4 6">The basal body constitutes a major portion of the flagellar organelle and consists of five rings (E,L,P,S, and M) mounted on a central rod. The rod consists of about 26 subunits of FlgG in the distal portion, and FlgB, FlgC and FlgF are thought to build up the proximal portion of the rod with about 6 subunits each.</text>
</comment>
<organism evidence="10 11">
    <name type="scientific">Duganella flavida</name>
    <dbReference type="NCBI Taxonomy" id="2692175"/>
    <lineage>
        <taxon>Bacteria</taxon>
        <taxon>Pseudomonadati</taxon>
        <taxon>Pseudomonadota</taxon>
        <taxon>Betaproteobacteria</taxon>
        <taxon>Burkholderiales</taxon>
        <taxon>Oxalobacteraceae</taxon>
        <taxon>Telluria group</taxon>
        <taxon>Duganella</taxon>
    </lineage>
</organism>
<comment type="caution">
    <text evidence="10">The sequence shown here is derived from an EMBL/GenBank/DDBJ whole genome shotgun (WGS) entry which is preliminary data.</text>
</comment>
<evidence type="ECO:0000313" key="10">
    <source>
        <dbReference type="EMBL" id="MYM22444.1"/>
    </source>
</evidence>
<protein>
    <recommendedName>
        <fullName evidence="5 6">Flagellar basal-body rod protein FlgF</fullName>
    </recommendedName>
</protein>
<dbReference type="InterPro" id="IPR010930">
    <property type="entry name" value="Flg_bb/hook_C_dom"/>
</dbReference>
<keyword evidence="3 6" id="KW-0975">Bacterial flagellum</keyword>
<dbReference type="Pfam" id="PF06429">
    <property type="entry name" value="Flg_bbr_C"/>
    <property type="match status" value="1"/>
</dbReference>
<dbReference type="AlphaFoldDB" id="A0A6L8K9E4"/>
<evidence type="ECO:0000313" key="11">
    <source>
        <dbReference type="Proteomes" id="UP000479335"/>
    </source>
</evidence>
<dbReference type="NCBIfam" id="TIGR03506">
    <property type="entry name" value="FlgEFG_subfam"/>
    <property type="match status" value="1"/>
</dbReference>
<evidence type="ECO:0000256" key="3">
    <source>
        <dbReference type="ARBA" id="ARBA00023143"/>
    </source>
</evidence>
<dbReference type="NCBIfam" id="NF009280">
    <property type="entry name" value="PRK12640.1"/>
    <property type="match status" value="1"/>
</dbReference>
<keyword evidence="10" id="KW-0282">Flagellum</keyword>
<feature type="domain" description="Flagellar basal-body/hook protein C-terminal" evidence="8">
    <location>
        <begin position="193"/>
        <end position="238"/>
    </location>
</feature>
<dbReference type="InterPro" id="IPR037925">
    <property type="entry name" value="FlgE/F/G-like"/>
</dbReference>
<feature type="domain" description="Flagellar hook protein FlgE/F/G-like D1" evidence="9">
    <location>
        <begin position="81"/>
        <end position="143"/>
    </location>
</feature>
<evidence type="ECO:0000259" key="8">
    <source>
        <dbReference type="Pfam" id="PF06429"/>
    </source>
</evidence>
<keyword evidence="10" id="KW-0969">Cilium</keyword>
<proteinExistence type="inferred from homology"/>
<comment type="similarity">
    <text evidence="2 6">Belongs to the flagella basal body rod proteins family.</text>
</comment>